<evidence type="ECO:0000256" key="2">
    <source>
        <dbReference type="SAM" id="Phobius"/>
    </source>
</evidence>
<dbReference type="RefSeq" id="WP_190038995.1">
    <property type="nucleotide sequence ID" value="NZ_BMWD01000028.1"/>
</dbReference>
<dbReference type="EMBL" id="BMWD01000028">
    <property type="protein sequence ID" value="GGX86902.1"/>
    <property type="molecule type" value="Genomic_DNA"/>
</dbReference>
<dbReference type="Proteomes" id="UP000645555">
    <property type="component" value="Unassembled WGS sequence"/>
</dbReference>
<accession>A0A918NQC1</accession>
<organism evidence="3 4">
    <name type="scientific">Streptomyces fructofermentans</name>
    <dbReference type="NCBI Taxonomy" id="152141"/>
    <lineage>
        <taxon>Bacteria</taxon>
        <taxon>Bacillati</taxon>
        <taxon>Actinomycetota</taxon>
        <taxon>Actinomycetes</taxon>
        <taxon>Kitasatosporales</taxon>
        <taxon>Streptomycetaceae</taxon>
        <taxon>Streptomyces</taxon>
    </lineage>
</organism>
<feature type="transmembrane region" description="Helical" evidence="2">
    <location>
        <begin position="54"/>
        <end position="74"/>
    </location>
</feature>
<feature type="region of interest" description="Disordered" evidence="1">
    <location>
        <begin position="160"/>
        <end position="186"/>
    </location>
</feature>
<keyword evidence="4" id="KW-1185">Reference proteome</keyword>
<feature type="compositionally biased region" description="Basic residues" evidence="1">
    <location>
        <begin position="163"/>
        <end position="186"/>
    </location>
</feature>
<protein>
    <submittedName>
        <fullName evidence="3">Uncharacterized protein</fullName>
    </submittedName>
</protein>
<evidence type="ECO:0000313" key="3">
    <source>
        <dbReference type="EMBL" id="GGX86902.1"/>
    </source>
</evidence>
<reference evidence="3" key="1">
    <citation type="journal article" date="2014" name="Int. J. Syst. Evol. Microbiol.">
        <title>Complete genome sequence of Corynebacterium casei LMG S-19264T (=DSM 44701T), isolated from a smear-ripened cheese.</title>
        <authorList>
            <consortium name="US DOE Joint Genome Institute (JGI-PGF)"/>
            <person name="Walter F."/>
            <person name="Albersmeier A."/>
            <person name="Kalinowski J."/>
            <person name="Ruckert C."/>
        </authorList>
    </citation>
    <scope>NUCLEOTIDE SEQUENCE</scope>
    <source>
        <strain evidence="3">JCM 4956</strain>
    </source>
</reference>
<keyword evidence="2" id="KW-0472">Membrane</keyword>
<feature type="transmembrane region" description="Helical" evidence="2">
    <location>
        <begin position="95"/>
        <end position="115"/>
    </location>
</feature>
<name>A0A918NQC1_9ACTN</name>
<comment type="caution">
    <text evidence="3">The sequence shown here is derived from an EMBL/GenBank/DDBJ whole genome shotgun (WGS) entry which is preliminary data.</text>
</comment>
<proteinExistence type="predicted"/>
<evidence type="ECO:0000313" key="4">
    <source>
        <dbReference type="Proteomes" id="UP000645555"/>
    </source>
</evidence>
<gene>
    <name evidence="3" type="ORF">GCM10010515_62850</name>
</gene>
<evidence type="ECO:0000256" key="1">
    <source>
        <dbReference type="SAM" id="MobiDB-lite"/>
    </source>
</evidence>
<reference evidence="3" key="2">
    <citation type="submission" date="2020-09" db="EMBL/GenBank/DDBJ databases">
        <authorList>
            <person name="Sun Q."/>
            <person name="Ohkuma M."/>
        </authorList>
    </citation>
    <scope>NUCLEOTIDE SEQUENCE</scope>
    <source>
        <strain evidence="3">JCM 4956</strain>
    </source>
</reference>
<dbReference type="AlphaFoldDB" id="A0A918NQC1"/>
<feature type="transmembrane region" description="Helical" evidence="2">
    <location>
        <begin position="12"/>
        <end position="34"/>
    </location>
</feature>
<feature type="transmembrane region" description="Helical" evidence="2">
    <location>
        <begin position="127"/>
        <end position="150"/>
    </location>
</feature>
<sequence>MTERGGRLGFAVQAVLFVAVLAALAGLFLFGAATVKSLVRGVVPTLLDRPGGPWTVGAGLGLVTVLGGFGGRWLSGGLSGERSGGGRLRGPLRSAASGACWAVACGAALFVLFALPGKNCSGRSFCAYIPGTGTVLLAYALTAGAVGRLLHRWTRARDEERRARHRERMRKLRRRGKGRSRAAREG</sequence>
<keyword evidence="2" id="KW-0812">Transmembrane</keyword>
<keyword evidence="2" id="KW-1133">Transmembrane helix</keyword>